<feature type="transmembrane region" description="Helical" evidence="6">
    <location>
        <begin position="458"/>
        <end position="484"/>
    </location>
</feature>
<dbReference type="SUPFAM" id="SSF103473">
    <property type="entry name" value="MFS general substrate transporter"/>
    <property type="match status" value="1"/>
</dbReference>
<feature type="transmembrane region" description="Helical" evidence="6">
    <location>
        <begin position="525"/>
        <end position="546"/>
    </location>
</feature>
<feature type="transmembrane region" description="Helical" evidence="6">
    <location>
        <begin position="351"/>
        <end position="373"/>
    </location>
</feature>
<evidence type="ECO:0000256" key="1">
    <source>
        <dbReference type="ARBA" id="ARBA00004141"/>
    </source>
</evidence>
<keyword evidence="3 6" id="KW-1133">Transmembrane helix</keyword>
<dbReference type="PANTHER" id="PTHR23502">
    <property type="entry name" value="MAJOR FACILITATOR SUPERFAMILY"/>
    <property type="match status" value="1"/>
</dbReference>
<keyword evidence="4 6" id="KW-0472">Membrane</keyword>
<evidence type="ECO:0000256" key="3">
    <source>
        <dbReference type="ARBA" id="ARBA00022989"/>
    </source>
</evidence>
<feature type="transmembrane region" description="Helical" evidence="6">
    <location>
        <begin position="393"/>
        <end position="410"/>
    </location>
</feature>
<protein>
    <recommendedName>
        <fullName evidence="9">Major facilitator superfamily (MFS) profile domain-containing protein</fullName>
    </recommendedName>
</protein>
<evidence type="ECO:0000256" key="2">
    <source>
        <dbReference type="ARBA" id="ARBA00022692"/>
    </source>
</evidence>
<feature type="transmembrane region" description="Helical" evidence="6">
    <location>
        <begin position="219"/>
        <end position="240"/>
    </location>
</feature>
<evidence type="ECO:0000256" key="6">
    <source>
        <dbReference type="SAM" id="Phobius"/>
    </source>
</evidence>
<comment type="caution">
    <text evidence="7">The sequence shown here is derived from an EMBL/GenBank/DDBJ whole genome shotgun (WGS) entry which is preliminary data.</text>
</comment>
<dbReference type="PANTHER" id="PTHR23502:SF20">
    <property type="entry name" value="TRANSPORTER, PUTATIVE (AFU_ORTHOLOGUE AFUA_6G13880)-RELATED"/>
    <property type="match status" value="1"/>
</dbReference>
<feature type="transmembrane region" description="Helical" evidence="6">
    <location>
        <begin position="107"/>
        <end position="128"/>
    </location>
</feature>
<feature type="transmembrane region" description="Helical" evidence="6">
    <location>
        <begin position="431"/>
        <end position="452"/>
    </location>
</feature>
<keyword evidence="2 6" id="KW-0812">Transmembrane</keyword>
<dbReference type="InterPro" id="IPR011701">
    <property type="entry name" value="MFS"/>
</dbReference>
<feature type="transmembrane region" description="Helical" evidence="6">
    <location>
        <begin position="496"/>
        <end position="519"/>
    </location>
</feature>
<accession>A0A8H3V2H5</accession>
<feature type="transmembrane region" description="Helical" evidence="6">
    <location>
        <begin position="134"/>
        <end position="154"/>
    </location>
</feature>
<feature type="transmembrane region" description="Helical" evidence="6">
    <location>
        <begin position="195"/>
        <end position="213"/>
    </location>
</feature>
<evidence type="ECO:0008006" key="9">
    <source>
        <dbReference type="Google" id="ProtNLM"/>
    </source>
</evidence>
<comment type="subcellular location">
    <subcellularLocation>
        <location evidence="1">Membrane</location>
        <topology evidence="1">Multi-pass membrane protein</topology>
    </subcellularLocation>
</comment>
<evidence type="ECO:0000313" key="8">
    <source>
        <dbReference type="Proteomes" id="UP000433883"/>
    </source>
</evidence>
<proteinExistence type="predicted"/>
<dbReference type="AlphaFoldDB" id="A0A8H3V2H5"/>
<evidence type="ECO:0000313" key="7">
    <source>
        <dbReference type="EMBL" id="KAE9981209.1"/>
    </source>
</evidence>
<dbReference type="Gene3D" id="1.20.1250.20">
    <property type="entry name" value="MFS general substrate transporter like domains"/>
    <property type="match status" value="2"/>
</dbReference>
<dbReference type="GO" id="GO:0005886">
    <property type="term" value="C:plasma membrane"/>
    <property type="evidence" value="ECO:0007669"/>
    <property type="project" value="TreeGrafter"/>
</dbReference>
<evidence type="ECO:0000256" key="4">
    <source>
        <dbReference type="ARBA" id="ARBA00023136"/>
    </source>
</evidence>
<dbReference type="InterPro" id="IPR036259">
    <property type="entry name" value="MFS_trans_sf"/>
</dbReference>
<reference evidence="7 8" key="1">
    <citation type="submission" date="2019-11" db="EMBL/GenBank/DDBJ databases">
        <title>Venturia inaequalis Genome Resource.</title>
        <authorList>
            <person name="Lichtner F.J."/>
        </authorList>
    </citation>
    <scope>NUCLEOTIDE SEQUENCE [LARGE SCALE GENOMIC DNA]</scope>
    <source>
        <strain evidence="7">Bline_iso_100314</strain>
    </source>
</reference>
<feature type="region of interest" description="Disordered" evidence="5">
    <location>
        <begin position="1"/>
        <end position="27"/>
    </location>
</feature>
<dbReference type="GO" id="GO:0022857">
    <property type="term" value="F:transmembrane transporter activity"/>
    <property type="evidence" value="ECO:0007669"/>
    <property type="project" value="InterPro"/>
</dbReference>
<evidence type="ECO:0000256" key="5">
    <source>
        <dbReference type="SAM" id="MobiDB-lite"/>
    </source>
</evidence>
<dbReference type="Proteomes" id="UP000433883">
    <property type="component" value="Unassembled WGS sequence"/>
</dbReference>
<organism evidence="7 8">
    <name type="scientific">Venturia inaequalis</name>
    <name type="common">Apple scab fungus</name>
    <dbReference type="NCBI Taxonomy" id="5025"/>
    <lineage>
        <taxon>Eukaryota</taxon>
        <taxon>Fungi</taxon>
        <taxon>Dikarya</taxon>
        <taxon>Ascomycota</taxon>
        <taxon>Pezizomycotina</taxon>
        <taxon>Dothideomycetes</taxon>
        <taxon>Pleosporomycetidae</taxon>
        <taxon>Venturiales</taxon>
        <taxon>Venturiaceae</taxon>
        <taxon>Venturia</taxon>
    </lineage>
</organism>
<feature type="transmembrane region" description="Helical" evidence="6">
    <location>
        <begin position="67"/>
        <end position="95"/>
    </location>
</feature>
<dbReference type="EMBL" id="WNWQ01000062">
    <property type="protein sequence ID" value="KAE9981209.1"/>
    <property type="molecule type" value="Genomic_DNA"/>
</dbReference>
<dbReference type="Pfam" id="PF07690">
    <property type="entry name" value="MFS_1"/>
    <property type="match status" value="1"/>
</dbReference>
<name>A0A8H3V2H5_VENIN</name>
<gene>
    <name evidence="7" type="ORF">BLS_007719</name>
</gene>
<sequence length="568" mass="61836">MGLGILDDVHMEKPPGTSRLSEKFEPNAPAEVNAAGQPLKKRGDVVLIPQPSDDPNDPLNWSNAWKLSILAILGLSLAITNALGPMLTPGLVVIAKQYHVDHDLADGMMLGLLAFCTGFATFFVAAGADIWGKRPFYVIGMAVLLGSCIWGYAAKSFPSLTAMRALQGFASAPLECLVVQTVGDLSFLHERGVRLAIWATMIPVGVISGFVIHSLGVNATFGLCAIWFALLLPIVYFCVFETTYVRNKSQMPTKEFPNRAEDMSSKRGSLQVVSKEEQAIGGDTRASEKESEFGGGNMKGETGSVEIKYFEEMDMEDASPGREAYRSRLRLFRGRIVDKPYWRGVWKPIPLIAYPAILFSTIVHGAAEVLVSLQVLTHAPYNLNPAQVGLTKIPHMIAALIFAPTAGFLSDWLAKFMTKRNKGVFEPEFRLTLMLIAVPISTASFVGFGLAAEHKQSVAWILFWGVLQSVSSPFGTQAAVSYILDCYPQDMNQALVTIMFTKAVALLVVSLKVAGWYQAVGARSVMNTCAGINIGISLFTIPAYIYGKRFRSMVARSKLAAKFVSGEL</sequence>